<evidence type="ECO:0000313" key="2">
    <source>
        <dbReference type="Proteomes" id="UP000762676"/>
    </source>
</evidence>
<accession>A0AAV4ILE6</accession>
<comment type="caution">
    <text evidence="1">The sequence shown here is derived from an EMBL/GenBank/DDBJ whole genome shotgun (WGS) entry which is preliminary data.</text>
</comment>
<dbReference type="AlphaFoldDB" id="A0AAV4ILE6"/>
<gene>
    <name evidence="1" type="ORF">ElyMa_004802100</name>
</gene>
<proteinExistence type="predicted"/>
<protein>
    <recommendedName>
        <fullName evidence="3">HAT C-terminal dimerisation domain-containing protein</fullName>
    </recommendedName>
</protein>
<evidence type="ECO:0000313" key="1">
    <source>
        <dbReference type="EMBL" id="GFS10193.1"/>
    </source>
</evidence>
<dbReference type="EMBL" id="BMAT01009626">
    <property type="protein sequence ID" value="GFS10193.1"/>
    <property type="molecule type" value="Genomic_DNA"/>
</dbReference>
<reference evidence="1 2" key="1">
    <citation type="journal article" date="2021" name="Elife">
        <title>Chloroplast acquisition without the gene transfer in kleptoplastic sea slugs, Plakobranchus ocellatus.</title>
        <authorList>
            <person name="Maeda T."/>
            <person name="Takahashi S."/>
            <person name="Yoshida T."/>
            <person name="Shimamura S."/>
            <person name="Takaki Y."/>
            <person name="Nagai Y."/>
            <person name="Toyoda A."/>
            <person name="Suzuki Y."/>
            <person name="Arimoto A."/>
            <person name="Ishii H."/>
            <person name="Satoh N."/>
            <person name="Nishiyama T."/>
            <person name="Hasebe M."/>
            <person name="Maruyama T."/>
            <person name="Minagawa J."/>
            <person name="Obokata J."/>
            <person name="Shigenobu S."/>
        </authorList>
    </citation>
    <scope>NUCLEOTIDE SEQUENCE [LARGE SCALE GENOMIC DNA]</scope>
</reference>
<keyword evidence="2" id="KW-1185">Reference proteome</keyword>
<name>A0AAV4ILE6_9GAST</name>
<dbReference type="Proteomes" id="UP000762676">
    <property type="component" value="Unassembled WGS sequence"/>
</dbReference>
<organism evidence="1 2">
    <name type="scientific">Elysia marginata</name>
    <dbReference type="NCBI Taxonomy" id="1093978"/>
    <lineage>
        <taxon>Eukaryota</taxon>
        <taxon>Metazoa</taxon>
        <taxon>Spiralia</taxon>
        <taxon>Lophotrochozoa</taxon>
        <taxon>Mollusca</taxon>
        <taxon>Gastropoda</taxon>
        <taxon>Heterobranchia</taxon>
        <taxon>Euthyneura</taxon>
        <taxon>Panpulmonata</taxon>
        <taxon>Sacoglossa</taxon>
        <taxon>Placobranchoidea</taxon>
        <taxon>Plakobranchidae</taxon>
        <taxon>Elysia</taxon>
    </lineage>
</organism>
<evidence type="ECO:0008006" key="3">
    <source>
        <dbReference type="Google" id="ProtNLM"/>
    </source>
</evidence>
<dbReference type="PANTHER" id="PTHR37162">
    <property type="entry name" value="HAT FAMILY DIMERISATION DOMAINCONTAINING PROTEIN-RELATED"/>
    <property type="match status" value="1"/>
</dbReference>
<sequence>MDGPNVNWKVFRLLQSSIQNQLEIQGQELINIGSCGLHVFHNSFHAGHAASGWDLGHFFSSLSWLFKDTPAWREDFTELTGCTDSPLEHCPHRWIENVPVAERGLHIWEDVKAFVTNVRKEKKAPKTKSHECVEQAMDDPVIKVKIECFISLAKILQPLLVKYQTNTPMLPFLAVDLFRHMKSLLGRVQLAVARSTSPGQQPRSSCCTVQKGIKAPCEHQRVEEGDGDAFTNAFKLLLDHATDKKALFESFKATEGFDSFWHRVIGKEEQLSNLWGVMKKLLLLSHGQAQVERGFSLNKEAMSINLKEHSLVARRCIIDYVHAVGGLENVEITPNMVAAASCARMKYRKYLEEQQENKKKRNL</sequence>
<dbReference type="PANTHER" id="PTHR37162:SF11">
    <property type="match status" value="1"/>
</dbReference>